<evidence type="ECO:0000259" key="1">
    <source>
        <dbReference type="Pfam" id="PF08241"/>
    </source>
</evidence>
<evidence type="ECO:0000313" key="3">
    <source>
        <dbReference type="Proteomes" id="UP000480185"/>
    </source>
</evidence>
<dbReference type="InterPro" id="IPR029063">
    <property type="entry name" value="SAM-dependent_MTases_sf"/>
</dbReference>
<protein>
    <submittedName>
        <fullName evidence="2">Methyltransferase domain-containing protein</fullName>
    </submittedName>
</protein>
<sequence>MGKWFPLVYDALILPLEKTKFKRIRTQLIAKVEGEVLEIGSGTGVNFPIYKNAHQVVAIEPNPEMTKHAAQNIKKSKVPIRSITARAEQLPFEDNTFDTVVATLVFCTIPNPIKALQEIERVCKPGATIQFFEHVKMKQPFLAKLQEVCTPFWKKVCDGCHLNRDTLELVNQSNLNIKQVDSFYKGLLLTITCTKE</sequence>
<dbReference type="Gene3D" id="3.40.50.150">
    <property type="entry name" value="Vaccinia Virus protein VP39"/>
    <property type="match status" value="1"/>
</dbReference>
<reference evidence="2 3" key="1">
    <citation type="submission" date="2019-11" db="EMBL/GenBank/DDBJ databases">
        <authorList>
            <person name="Li J."/>
        </authorList>
    </citation>
    <scope>NUCLEOTIDE SEQUENCE [LARGE SCALE GENOMIC DNA]</scope>
    <source>
        <strain evidence="2 3">J4</strain>
    </source>
</reference>
<keyword evidence="2" id="KW-0489">Methyltransferase</keyword>
<dbReference type="PANTHER" id="PTHR45036">
    <property type="entry name" value="METHYLTRANSFERASE LIKE 7B"/>
    <property type="match status" value="1"/>
</dbReference>
<feature type="domain" description="Methyltransferase type 11" evidence="1">
    <location>
        <begin position="37"/>
        <end position="129"/>
    </location>
</feature>
<comment type="caution">
    <text evidence="2">The sequence shown here is derived from an EMBL/GenBank/DDBJ whole genome shotgun (WGS) entry which is preliminary data.</text>
</comment>
<proteinExistence type="predicted"/>
<dbReference type="AlphaFoldDB" id="A0A6G1X673"/>
<organism evidence="2 3">
    <name type="scientific">Salinibacillus xinjiangensis</name>
    <dbReference type="NCBI Taxonomy" id="1229268"/>
    <lineage>
        <taxon>Bacteria</taxon>
        <taxon>Bacillati</taxon>
        <taxon>Bacillota</taxon>
        <taxon>Bacilli</taxon>
        <taxon>Bacillales</taxon>
        <taxon>Bacillaceae</taxon>
        <taxon>Salinibacillus</taxon>
    </lineage>
</organism>
<accession>A0A6G1X673</accession>
<keyword evidence="2" id="KW-0808">Transferase</keyword>
<dbReference type="SUPFAM" id="SSF53335">
    <property type="entry name" value="S-adenosyl-L-methionine-dependent methyltransferases"/>
    <property type="match status" value="1"/>
</dbReference>
<dbReference type="InterPro" id="IPR052356">
    <property type="entry name" value="Thiol_S-MT"/>
</dbReference>
<dbReference type="OrthoDB" id="9772751at2"/>
<dbReference type="Pfam" id="PF08241">
    <property type="entry name" value="Methyltransf_11"/>
    <property type="match status" value="1"/>
</dbReference>
<dbReference type="Proteomes" id="UP000480185">
    <property type="component" value="Unassembled WGS sequence"/>
</dbReference>
<dbReference type="RefSeq" id="WP_153728415.1">
    <property type="nucleotide sequence ID" value="NZ_WJNH01000005.1"/>
</dbReference>
<dbReference type="PANTHER" id="PTHR45036:SF1">
    <property type="entry name" value="METHYLTRANSFERASE LIKE 7A"/>
    <property type="match status" value="1"/>
</dbReference>
<name>A0A6G1X673_9BACI</name>
<dbReference type="GO" id="GO:0032259">
    <property type="term" value="P:methylation"/>
    <property type="evidence" value="ECO:0007669"/>
    <property type="project" value="UniProtKB-KW"/>
</dbReference>
<dbReference type="InterPro" id="IPR013216">
    <property type="entry name" value="Methyltransf_11"/>
</dbReference>
<keyword evidence="3" id="KW-1185">Reference proteome</keyword>
<gene>
    <name evidence="2" type="ORF">GH754_09175</name>
</gene>
<evidence type="ECO:0000313" key="2">
    <source>
        <dbReference type="EMBL" id="MRG86501.1"/>
    </source>
</evidence>
<dbReference type="CDD" id="cd02440">
    <property type="entry name" value="AdoMet_MTases"/>
    <property type="match status" value="1"/>
</dbReference>
<dbReference type="EMBL" id="WJNH01000005">
    <property type="protein sequence ID" value="MRG86501.1"/>
    <property type="molecule type" value="Genomic_DNA"/>
</dbReference>
<dbReference type="GO" id="GO:0008757">
    <property type="term" value="F:S-adenosylmethionine-dependent methyltransferase activity"/>
    <property type="evidence" value="ECO:0007669"/>
    <property type="project" value="InterPro"/>
</dbReference>